<organism evidence="2 3">
    <name type="scientific">Xylanibacter rarus</name>
    <dbReference type="NCBI Taxonomy" id="1676614"/>
    <lineage>
        <taxon>Bacteria</taxon>
        <taxon>Pseudomonadati</taxon>
        <taxon>Bacteroidota</taxon>
        <taxon>Bacteroidia</taxon>
        <taxon>Bacteroidales</taxon>
        <taxon>Prevotellaceae</taxon>
        <taxon>Xylanibacter</taxon>
    </lineage>
</organism>
<dbReference type="Proteomes" id="UP000036951">
    <property type="component" value="Unassembled WGS sequence"/>
</dbReference>
<accession>A0A8E1QWI9</accession>
<dbReference type="InterPro" id="IPR011635">
    <property type="entry name" value="CARDB"/>
</dbReference>
<comment type="caution">
    <text evidence="2">The sequence shown here is derived from an EMBL/GenBank/DDBJ whole genome shotgun (WGS) entry which is preliminary data.</text>
</comment>
<protein>
    <recommendedName>
        <fullName evidence="1">CARDB domain-containing protein</fullName>
    </recommendedName>
</protein>
<dbReference type="Gene3D" id="2.60.40.10">
    <property type="entry name" value="Immunoglobulins"/>
    <property type="match status" value="2"/>
</dbReference>
<dbReference type="InterPro" id="IPR021615">
    <property type="entry name" value="Omp28"/>
</dbReference>
<evidence type="ECO:0000259" key="1">
    <source>
        <dbReference type="Pfam" id="PF07705"/>
    </source>
</evidence>
<keyword evidence="3" id="KW-1185">Reference proteome</keyword>
<dbReference type="InterPro" id="IPR013783">
    <property type="entry name" value="Ig-like_fold"/>
</dbReference>
<dbReference type="Pfam" id="PF07705">
    <property type="entry name" value="CARDB"/>
    <property type="match status" value="1"/>
</dbReference>
<name>A0A8E1QWI9_9BACT</name>
<dbReference type="EMBL" id="LFQU01000020">
    <property type="protein sequence ID" value="KOO68010.1"/>
    <property type="molecule type" value="Genomic_DNA"/>
</dbReference>
<evidence type="ECO:0000313" key="3">
    <source>
        <dbReference type="Proteomes" id="UP000036951"/>
    </source>
</evidence>
<reference evidence="2 3" key="1">
    <citation type="submission" date="2015-06" db="EMBL/GenBank/DDBJ databases">
        <title>Prevotella sp. 109, sp. nov., a novel member of the family Prevotellaceae isolated from human faeces.</title>
        <authorList>
            <person name="Shkoporov A.N."/>
            <person name="Chaplin A.V."/>
            <person name="Kafarskaia L.I."/>
            <person name="Efimov B.A."/>
        </authorList>
    </citation>
    <scope>NUCLEOTIDE SEQUENCE [LARGE SCALE GENOMIC DNA]</scope>
    <source>
        <strain evidence="2 3">109</strain>
    </source>
</reference>
<proteinExistence type="predicted"/>
<dbReference type="AlphaFoldDB" id="A0A8E1QWI9"/>
<dbReference type="Pfam" id="PF11551">
    <property type="entry name" value="Omp28"/>
    <property type="match status" value="1"/>
</dbReference>
<feature type="domain" description="CARDB" evidence="1">
    <location>
        <begin position="164"/>
        <end position="263"/>
    </location>
</feature>
<sequence length="567" mass="62133">MMLSYCNSAIQTSSTIGKGGKGAVSAACLIGQDKIGGLKNIKIAGVKVGLASRLNIDSLQVWARYELDGNNIFAKTIGSKQGQSIVKGWNEVQSLPVAMSDKPFYVGYTIYQKGACYAISAVKPQHEQGLMVNLDGTWADSSKVSDAVLSIGAIITADNMPTFDLGIDSISMPERIQVGSAEPLTLQVTNHGSRIISGFDVWTNENGCEAVSYPVNQSILPGERKEVVVDYITPRGEKERNVSLKVKLCNLKEGADVNEDNNSDSTSYDVTKYKFVKVPLLEEFTTENCSNCPSAAEAIHEALASNNYINEIAVVCHHSGFYEDQFTQQCDRDMLWLYGTEAVYAPAIMWDRTCFTYPSTPVMDAPREKGEYISIFDYMKSLTTEVAIVPEAVYDPDTRMLHVTVTGGRDHVFGGDDIRLTVYLVENEIHSSTQNNGGSDYIQRHVIRAYNSTWGEPINWDSNDNYYYECDLTVPDNCVKSNMQIIAVVSNYDPSDATNCQVENAAILNDIDWSGATSVTGVSVERPSAPSAIYDVTGRKVGETSMEMSSLKRGIYIIGGKKVVIGK</sequence>
<evidence type="ECO:0000313" key="2">
    <source>
        <dbReference type="EMBL" id="KOO68010.1"/>
    </source>
</evidence>
<gene>
    <name evidence="2" type="ORF">ACU52_10430</name>
</gene>